<keyword evidence="2" id="KW-1185">Reference proteome</keyword>
<organism evidence="1 2">
    <name type="scientific">Chryseobacterium formosus</name>
    <dbReference type="NCBI Taxonomy" id="1537363"/>
    <lineage>
        <taxon>Bacteria</taxon>
        <taxon>Pseudomonadati</taxon>
        <taxon>Bacteroidota</taxon>
        <taxon>Flavobacteriia</taxon>
        <taxon>Flavobacteriales</taxon>
        <taxon>Weeksellaceae</taxon>
        <taxon>Chryseobacterium group</taxon>
        <taxon>Chryseobacterium</taxon>
    </lineage>
</organism>
<evidence type="ECO:0000313" key="1">
    <source>
        <dbReference type="EMBL" id="MCX8524675.1"/>
    </source>
</evidence>
<dbReference type="EMBL" id="JAOVZW010000013">
    <property type="protein sequence ID" value="MCX8524675.1"/>
    <property type="molecule type" value="Genomic_DNA"/>
</dbReference>
<dbReference type="Proteomes" id="UP001073122">
    <property type="component" value="Unassembled WGS sequence"/>
</dbReference>
<accession>A0ABT3XRE3</accession>
<evidence type="ECO:0000313" key="2">
    <source>
        <dbReference type="Proteomes" id="UP001073122"/>
    </source>
</evidence>
<protein>
    <submittedName>
        <fullName evidence="1">Uncharacterized protein</fullName>
    </submittedName>
</protein>
<name>A0ABT3XRE3_9FLAO</name>
<gene>
    <name evidence="1" type="ORF">OF897_12200</name>
</gene>
<sequence length="125" mass="15259">MRNAWKVEINVDPHNRYKVITDFEGVFQNDLLNSTIFLSSLNADMMLPGYVLPETRANTRLEYFHVISEVVQNHIKIKISYFDYISEQEKFKEICPYRIKQKDFKWMFWQRTIQKFLLKVMLWKE</sequence>
<comment type="caution">
    <text evidence="1">The sequence shown here is derived from an EMBL/GenBank/DDBJ whole genome shotgun (WGS) entry which is preliminary data.</text>
</comment>
<proteinExistence type="predicted"/>
<dbReference type="RefSeq" id="WP_267265959.1">
    <property type="nucleotide sequence ID" value="NZ_JAOVZW010000013.1"/>
</dbReference>
<reference evidence="1" key="1">
    <citation type="submission" date="2022-10" db="EMBL/GenBank/DDBJ databases">
        <title>Chryseobacterium sp. nov., a novel bacterial species.</title>
        <authorList>
            <person name="Cao Y."/>
        </authorList>
    </citation>
    <scope>NUCLEOTIDE SEQUENCE</scope>
    <source>
        <strain evidence="1">CCTCC AB2015118</strain>
    </source>
</reference>